<dbReference type="EMBL" id="KB445639">
    <property type="protein sequence ID" value="EMD67436.1"/>
    <property type="molecule type" value="Genomic_DNA"/>
</dbReference>
<dbReference type="InterPro" id="IPR007219">
    <property type="entry name" value="XnlR_reg_dom"/>
</dbReference>
<evidence type="ECO:0000313" key="7">
    <source>
        <dbReference type="Proteomes" id="UP000016934"/>
    </source>
</evidence>
<dbReference type="InterPro" id="IPR050987">
    <property type="entry name" value="AtrR-like"/>
</dbReference>
<dbReference type="STRING" id="665912.M2TDW8"/>
<dbReference type="Pfam" id="PF04082">
    <property type="entry name" value="Fungal_trans"/>
    <property type="match status" value="1"/>
</dbReference>
<dbReference type="AlphaFoldDB" id="M2TDW8"/>
<dbReference type="GO" id="GO:0005634">
    <property type="term" value="C:nucleus"/>
    <property type="evidence" value="ECO:0007669"/>
    <property type="project" value="UniProtKB-SubCell"/>
</dbReference>
<proteinExistence type="predicted"/>
<evidence type="ECO:0000313" key="6">
    <source>
        <dbReference type="EMBL" id="EMD67436.1"/>
    </source>
</evidence>
<organism evidence="6 7">
    <name type="scientific">Cochliobolus sativus (strain ND90Pr / ATCC 201652)</name>
    <name type="common">Common root rot and spot blotch fungus</name>
    <name type="synonym">Bipolaris sorokiniana</name>
    <dbReference type="NCBI Taxonomy" id="665912"/>
    <lineage>
        <taxon>Eukaryota</taxon>
        <taxon>Fungi</taxon>
        <taxon>Dikarya</taxon>
        <taxon>Ascomycota</taxon>
        <taxon>Pezizomycotina</taxon>
        <taxon>Dothideomycetes</taxon>
        <taxon>Pleosporomycetidae</taxon>
        <taxon>Pleosporales</taxon>
        <taxon>Pleosporineae</taxon>
        <taxon>Pleosporaceae</taxon>
        <taxon>Bipolaris</taxon>
    </lineage>
</organism>
<evidence type="ECO:0000259" key="5">
    <source>
        <dbReference type="SMART" id="SM00906"/>
    </source>
</evidence>
<evidence type="ECO:0000256" key="4">
    <source>
        <dbReference type="ARBA" id="ARBA00023242"/>
    </source>
</evidence>
<evidence type="ECO:0000256" key="3">
    <source>
        <dbReference type="ARBA" id="ARBA00023125"/>
    </source>
</evidence>
<sequence>MCKASLLKAQAMTAMAVFALNYSSLQIETLCISEAARTVMTLGLHKRNLDRSSYQEGRRTFWVVYCLEKEYASNSSTTSLISNIDISRPLPTDLPTHTEGLAWLPCWARYSRILSKAYDLIFLLSATLIPAEQCFRQMDRINDQLQSWLNSIPDSLRPGSSLHRHRSKPLYMQEMVLRIHFSC</sequence>
<gene>
    <name evidence="6" type="ORF">COCSADRAFT_289233</name>
</gene>
<dbReference type="GO" id="GO:0003677">
    <property type="term" value="F:DNA binding"/>
    <property type="evidence" value="ECO:0007669"/>
    <property type="project" value="UniProtKB-KW"/>
</dbReference>
<reference evidence="6 7" key="1">
    <citation type="journal article" date="2012" name="PLoS Pathog.">
        <title>Diverse lifestyles and strategies of plant pathogenesis encoded in the genomes of eighteen Dothideomycetes fungi.</title>
        <authorList>
            <person name="Ohm R.A."/>
            <person name="Feau N."/>
            <person name="Henrissat B."/>
            <person name="Schoch C.L."/>
            <person name="Horwitz B.A."/>
            <person name="Barry K.W."/>
            <person name="Condon B.J."/>
            <person name="Copeland A.C."/>
            <person name="Dhillon B."/>
            <person name="Glaser F."/>
            <person name="Hesse C.N."/>
            <person name="Kosti I."/>
            <person name="LaButti K."/>
            <person name="Lindquist E.A."/>
            <person name="Lucas S."/>
            <person name="Salamov A.A."/>
            <person name="Bradshaw R.E."/>
            <person name="Ciuffetti L."/>
            <person name="Hamelin R.C."/>
            <person name="Kema G.H.J."/>
            <person name="Lawrence C."/>
            <person name="Scott J.A."/>
            <person name="Spatafora J.W."/>
            <person name="Turgeon B.G."/>
            <person name="de Wit P.J.G.M."/>
            <person name="Zhong S."/>
            <person name="Goodwin S.B."/>
            <person name="Grigoriev I.V."/>
        </authorList>
    </citation>
    <scope>NUCLEOTIDE SEQUENCE [LARGE SCALE GENOMIC DNA]</scope>
    <source>
        <strain evidence="7">ND90Pr / ATCC 201652</strain>
    </source>
</reference>
<keyword evidence="7" id="KW-1185">Reference proteome</keyword>
<name>M2TDW8_COCSN</name>
<dbReference type="GO" id="GO:0006351">
    <property type="term" value="P:DNA-templated transcription"/>
    <property type="evidence" value="ECO:0007669"/>
    <property type="project" value="InterPro"/>
</dbReference>
<dbReference type="Proteomes" id="UP000016934">
    <property type="component" value="Unassembled WGS sequence"/>
</dbReference>
<dbReference type="OrthoDB" id="39175at2759"/>
<evidence type="ECO:0000256" key="2">
    <source>
        <dbReference type="ARBA" id="ARBA00022723"/>
    </source>
</evidence>
<keyword evidence="3" id="KW-0238">DNA-binding</keyword>
<keyword evidence="4" id="KW-0539">Nucleus</keyword>
<dbReference type="GeneID" id="19135948"/>
<dbReference type="GO" id="GO:0003700">
    <property type="term" value="F:DNA-binding transcription factor activity"/>
    <property type="evidence" value="ECO:0007669"/>
    <property type="project" value="InterPro"/>
</dbReference>
<dbReference type="SMART" id="SM00906">
    <property type="entry name" value="Fungal_trans"/>
    <property type="match status" value="1"/>
</dbReference>
<feature type="domain" description="Xylanolytic transcriptional activator regulatory" evidence="5">
    <location>
        <begin position="28"/>
        <end position="97"/>
    </location>
</feature>
<dbReference type="HOGENOM" id="CLU_1475057_0_0_1"/>
<dbReference type="PANTHER" id="PTHR46910:SF3">
    <property type="entry name" value="HALOTOLERANCE PROTEIN 9-RELATED"/>
    <property type="match status" value="1"/>
</dbReference>
<comment type="subcellular location">
    <subcellularLocation>
        <location evidence="1">Nucleus</location>
    </subcellularLocation>
</comment>
<dbReference type="PANTHER" id="PTHR46910">
    <property type="entry name" value="TRANSCRIPTION FACTOR PDR1"/>
    <property type="match status" value="1"/>
</dbReference>
<accession>M2TDW8</accession>
<protein>
    <recommendedName>
        <fullName evidence="5">Xylanolytic transcriptional activator regulatory domain-containing protein</fullName>
    </recommendedName>
</protein>
<evidence type="ECO:0000256" key="1">
    <source>
        <dbReference type="ARBA" id="ARBA00004123"/>
    </source>
</evidence>
<dbReference type="GO" id="GO:0008270">
    <property type="term" value="F:zinc ion binding"/>
    <property type="evidence" value="ECO:0007669"/>
    <property type="project" value="InterPro"/>
</dbReference>
<dbReference type="KEGG" id="bsc:COCSADRAFT_289233"/>
<dbReference type="CDD" id="cd12148">
    <property type="entry name" value="fungal_TF_MHR"/>
    <property type="match status" value="1"/>
</dbReference>
<keyword evidence="2" id="KW-0479">Metal-binding</keyword>
<dbReference type="RefSeq" id="XP_007697095.1">
    <property type="nucleotide sequence ID" value="XM_007698905.1"/>
</dbReference>
<reference evidence="7" key="2">
    <citation type="journal article" date="2013" name="PLoS Genet.">
        <title>Comparative genome structure, secondary metabolite, and effector coding capacity across Cochliobolus pathogens.</title>
        <authorList>
            <person name="Condon B.J."/>
            <person name="Leng Y."/>
            <person name="Wu D."/>
            <person name="Bushley K.E."/>
            <person name="Ohm R.A."/>
            <person name="Otillar R."/>
            <person name="Martin J."/>
            <person name="Schackwitz W."/>
            <person name="Grimwood J."/>
            <person name="MohdZainudin N."/>
            <person name="Xue C."/>
            <person name="Wang R."/>
            <person name="Manning V.A."/>
            <person name="Dhillon B."/>
            <person name="Tu Z.J."/>
            <person name="Steffenson B.J."/>
            <person name="Salamov A."/>
            <person name="Sun H."/>
            <person name="Lowry S."/>
            <person name="LaButti K."/>
            <person name="Han J."/>
            <person name="Copeland A."/>
            <person name="Lindquist E."/>
            <person name="Barry K."/>
            <person name="Schmutz J."/>
            <person name="Baker S.E."/>
            <person name="Ciuffetti L.M."/>
            <person name="Grigoriev I.V."/>
            <person name="Zhong S."/>
            <person name="Turgeon B.G."/>
        </authorList>
    </citation>
    <scope>NUCLEOTIDE SEQUENCE [LARGE SCALE GENOMIC DNA]</scope>
    <source>
        <strain evidence="7">ND90Pr / ATCC 201652</strain>
    </source>
</reference>